<name>A0ABP0DTW2_9PEZI</name>
<feature type="compositionally biased region" description="Polar residues" evidence="1">
    <location>
        <begin position="508"/>
        <end position="517"/>
    </location>
</feature>
<dbReference type="PANTHER" id="PTHR43628:SF11">
    <property type="entry name" value="PROTEIN DSF2"/>
    <property type="match status" value="1"/>
</dbReference>
<feature type="compositionally biased region" description="Polar residues" evidence="1">
    <location>
        <begin position="210"/>
        <end position="226"/>
    </location>
</feature>
<feature type="compositionally biased region" description="Low complexity" evidence="1">
    <location>
        <begin position="110"/>
        <end position="123"/>
    </location>
</feature>
<feature type="compositionally biased region" description="Basic and acidic residues" evidence="1">
    <location>
        <begin position="810"/>
        <end position="827"/>
    </location>
</feature>
<dbReference type="Proteomes" id="UP001642502">
    <property type="component" value="Unassembled WGS sequence"/>
</dbReference>
<dbReference type="Pfam" id="PF08238">
    <property type="entry name" value="Sel1"/>
    <property type="match status" value="3"/>
</dbReference>
<dbReference type="SMART" id="SM00671">
    <property type="entry name" value="SEL1"/>
    <property type="match status" value="3"/>
</dbReference>
<feature type="compositionally biased region" description="Low complexity" evidence="1">
    <location>
        <begin position="597"/>
        <end position="612"/>
    </location>
</feature>
<feature type="region of interest" description="Disordered" evidence="1">
    <location>
        <begin position="508"/>
        <end position="614"/>
    </location>
</feature>
<dbReference type="InterPro" id="IPR011990">
    <property type="entry name" value="TPR-like_helical_dom_sf"/>
</dbReference>
<dbReference type="EMBL" id="CAWUON010000062">
    <property type="protein sequence ID" value="CAK7270717.1"/>
    <property type="molecule type" value="Genomic_DNA"/>
</dbReference>
<dbReference type="InterPro" id="IPR006597">
    <property type="entry name" value="Sel1-like"/>
</dbReference>
<evidence type="ECO:0000313" key="2">
    <source>
        <dbReference type="EMBL" id="CAK7270717.1"/>
    </source>
</evidence>
<sequence>MTAPRPTFLDLRSQSQASVLRPLKSPRMHVAGDVPPELSPLDAFALQSRMLAKQLEDSARSGRRVSRLPPLTISSPLVVQGRSDYFRSLSYDSYSDSEKGGEASNNMNQSQPSLTSPPVTSTSFNSTPEVEEPVVRPWSMHPRMSRIPPTPDSESDSPHVPAYARDRQRQIKSPTEFDELDEDGLQQEPSLFGARRERSPSPLLSDEAFTAQQHETTPSATVTQRPPSALPPLEQVQRSASAQGMRMLQSAPVALAQHAAQPKSAQNIPPLQQILPYHSVPFSQSSPHISSGLKPFTQSPEKSPALRSPYDSVFGGLAPPRSLFPKRSSSILSSSMDTTDEDGNCAVSPVCQSVGSVPRKLSGGSGMGGFVSPGFGSFHRSPSFGSDMSAPLPRPSFNFSRPLSRVGTPGLESPARQASSDSHTSYSQSSLVLADDSSITPVSLHSEGFPDSTQLPAATPDVASSGTSSSYIYSKFTLPRGKVLQRLSLQAAEAIPLPLTPLEQSMVLPSSSHTLSQSGQAPPSPPTRPSSSAGGSFARPSFERTKASMEVCVPPSQLSPNPSRPSTEGGQLSEEIRGRTMVPNTHEPPSRARTPLSVVTTSTGGTNDSNSTIRPRLKQSLASAADIPADEHVDKAIVLHEQGLLNESTYHLRHAARQGHPTGMLLYALACRHGWGVRANPREGAEWLRKAADCASIEIADDEALMKEGKSVNPLERKTRKAQFALSIYELGVSYMNGWGIEQDKALALRCFEIAGSWGDLDALAEAGFCYAQGIGCKKNLKKSSKFYRQAEAKGMSMVGNSWIHKSKYKDDKESLKSPKLSKDSKTRSKSRSRGIFGMKHNA</sequence>
<comment type="caution">
    <text evidence="2">The sequence shown here is derived from an EMBL/GenBank/DDBJ whole genome shotgun (WGS) entry which is preliminary data.</text>
</comment>
<feature type="region of interest" description="Disordered" evidence="1">
    <location>
        <begin position="395"/>
        <end position="429"/>
    </location>
</feature>
<feature type="compositionally biased region" description="Low complexity" evidence="1">
    <location>
        <begin position="419"/>
        <end position="429"/>
    </location>
</feature>
<feature type="region of interest" description="Disordered" evidence="1">
    <location>
        <begin position="55"/>
        <end position="74"/>
    </location>
</feature>
<dbReference type="SUPFAM" id="SSF81901">
    <property type="entry name" value="HCP-like"/>
    <property type="match status" value="1"/>
</dbReference>
<keyword evidence="3" id="KW-1185">Reference proteome</keyword>
<feature type="compositionally biased region" description="Polar residues" evidence="1">
    <location>
        <begin position="556"/>
        <end position="570"/>
    </location>
</feature>
<evidence type="ECO:0008006" key="4">
    <source>
        <dbReference type="Google" id="ProtNLM"/>
    </source>
</evidence>
<dbReference type="InterPro" id="IPR052945">
    <property type="entry name" value="Mitotic_Regulator"/>
</dbReference>
<dbReference type="Gene3D" id="1.25.40.10">
    <property type="entry name" value="Tetratricopeptide repeat domain"/>
    <property type="match status" value="1"/>
</dbReference>
<feature type="region of interest" description="Disordered" evidence="1">
    <location>
        <begin position="286"/>
        <end position="343"/>
    </location>
</feature>
<gene>
    <name evidence="2" type="ORF">SEPCBS119000_004231</name>
</gene>
<reference evidence="2 3" key="1">
    <citation type="submission" date="2024-01" db="EMBL/GenBank/DDBJ databases">
        <authorList>
            <person name="Allen C."/>
            <person name="Tagirdzhanova G."/>
        </authorList>
    </citation>
    <scope>NUCLEOTIDE SEQUENCE [LARGE SCALE GENOMIC DNA]</scope>
    <source>
        <strain evidence="2 3">CBS 119000</strain>
    </source>
</reference>
<feature type="region of interest" description="Disordered" evidence="1">
    <location>
        <begin position="810"/>
        <end position="843"/>
    </location>
</feature>
<evidence type="ECO:0000256" key="1">
    <source>
        <dbReference type="SAM" id="MobiDB-lite"/>
    </source>
</evidence>
<feature type="region of interest" description="Disordered" evidence="1">
    <location>
        <begin position="91"/>
        <end position="245"/>
    </location>
</feature>
<feature type="region of interest" description="Disordered" evidence="1">
    <location>
        <begin position="443"/>
        <end position="467"/>
    </location>
</feature>
<organism evidence="2 3">
    <name type="scientific">Sporothrix epigloea</name>
    <dbReference type="NCBI Taxonomy" id="1892477"/>
    <lineage>
        <taxon>Eukaryota</taxon>
        <taxon>Fungi</taxon>
        <taxon>Dikarya</taxon>
        <taxon>Ascomycota</taxon>
        <taxon>Pezizomycotina</taxon>
        <taxon>Sordariomycetes</taxon>
        <taxon>Sordariomycetidae</taxon>
        <taxon>Ophiostomatales</taxon>
        <taxon>Ophiostomataceae</taxon>
        <taxon>Sporothrix</taxon>
    </lineage>
</organism>
<protein>
    <recommendedName>
        <fullName evidence="4">Cell cycle inhibitor protein</fullName>
    </recommendedName>
</protein>
<proteinExistence type="predicted"/>
<accession>A0ABP0DTW2</accession>
<dbReference type="PANTHER" id="PTHR43628">
    <property type="entry name" value="ACTIVATOR OF C KINASE PROTEIN 1-RELATED"/>
    <property type="match status" value="1"/>
</dbReference>
<feature type="compositionally biased region" description="Acidic residues" evidence="1">
    <location>
        <begin position="176"/>
        <end position="185"/>
    </location>
</feature>
<evidence type="ECO:0000313" key="3">
    <source>
        <dbReference type="Proteomes" id="UP001642502"/>
    </source>
</evidence>